<dbReference type="InterPro" id="IPR051165">
    <property type="entry name" value="Multifunctional_ANK_Repeat"/>
</dbReference>
<dbReference type="PANTHER" id="PTHR24123">
    <property type="entry name" value="ANKYRIN REPEAT-CONTAINING"/>
    <property type="match status" value="1"/>
</dbReference>
<evidence type="ECO:0000313" key="4">
    <source>
        <dbReference type="Proteomes" id="UP000095283"/>
    </source>
</evidence>
<dbReference type="WBParaSite" id="Hba_17198">
    <property type="protein sequence ID" value="Hba_17198"/>
    <property type="gene ID" value="Hba_17198"/>
</dbReference>
<feature type="repeat" description="ANK" evidence="3">
    <location>
        <begin position="135"/>
        <end position="173"/>
    </location>
</feature>
<dbReference type="PANTHER" id="PTHR24123:SF33">
    <property type="entry name" value="PROTEIN HOS4"/>
    <property type="match status" value="1"/>
</dbReference>
<dbReference type="InterPro" id="IPR002110">
    <property type="entry name" value="Ankyrin_rpt"/>
</dbReference>
<keyword evidence="4" id="KW-1185">Reference proteome</keyword>
<dbReference type="InterPro" id="IPR036770">
    <property type="entry name" value="Ankyrin_rpt-contain_sf"/>
</dbReference>
<dbReference type="PROSITE" id="PS50088">
    <property type="entry name" value="ANK_REPEAT"/>
    <property type="match status" value="3"/>
</dbReference>
<dbReference type="Pfam" id="PF00023">
    <property type="entry name" value="Ank"/>
    <property type="match status" value="1"/>
</dbReference>
<dbReference type="AlphaFoldDB" id="A0A1I7XHH4"/>
<dbReference type="SMART" id="SM00248">
    <property type="entry name" value="ANK"/>
    <property type="match status" value="6"/>
</dbReference>
<accession>A0A1I7XHH4</accession>
<dbReference type="Pfam" id="PF12796">
    <property type="entry name" value="Ank_2"/>
    <property type="match status" value="1"/>
</dbReference>
<evidence type="ECO:0000256" key="2">
    <source>
        <dbReference type="ARBA" id="ARBA00023043"/>
    </source>
</evidence>
<sequence length="282" mass="31060">MSGMSLLRALDTQDKQETARILETMPSEVSIRDSEDRIALHYAAETMDLITFQKIYEQDPTLIDCQDKNGYTPLLMSVMGGRTDLVEYLLSKGANLNHVDKDGHSAVHWAVVCGQLETLSFILSKGADVETPDLLKASPLHYATATEEIANEVALSILHTLIRAGANPNCRDIDERTPILWTASNEVVIGNLEAMTSLKQAGGDLQVVDRDRLGVIHCAASHGYHEVVFICDNRLRTASHCAAAKGQMRMLKLLKQFNASFEIQNYRGDLPIHEAIQAGCKG</sequence>
<keyword evidence="2 3" id="KW-0040">ANK repeat</keyword>
<dbReference type="Gene3D" id="1.25.40.20">
    <property type="entry name" value="Ankyrin repeat-containing domain"/>
    <property type="match status" value="1"/>
</dbReference>
<evidence type="ECO:0000256" key="1">
    <source>
        <dbReference type="ARBA" id="ARBA00022737"/>
    </source>
</evidence>
<feature type="repeat" description="ANK" evidence="3">
    <location>
        <begin position="69"/>
        <end position="101"/>
    </location>
</feature>
<keyword evidence="1" id="KW-0677">Repeat</keyword>
<organism evidence="4 5">
    <name type="scientific">Heterorhabditis bacteriophora</name>
    <name type="common">Entomopathogenic nematode worm</name>
    <dbReference type="NCBI Taxonomy" id="37862"/>
    <lineage>
        <taxon>Eukaryota</taxon>
        <taxon>Metazoa</taxon>
        <taxon>Ecdysozoa</taxon>
        <taxon>Nematoda</taxon>
        <taxon>Chromadorea</taxon>
        <taxon>Rhabditida</taxon>
        <taxon>Rhabditina</taxon>
        <taxon>Rhabditomorpha</taxon>
        <taxon>Strongyloidea</taxon>
        <taxon>Heterorhabditidae</taxon>
        <taxon>Heterorhabditis</taxon>
    </lineage>
</organism>
<proteinExistence type="predicted"/>
<protein>
    <submittedName>
        <fullName evidence="5">ANK_REP_REGION domain-containing protein</fullName>
    </submittedName>
</protein>
<feature type="repeat" description="ANK" evidence="3">
    <location>
        <begin position="102"/>
        <end position="134"/>
    </location>
</feature>
<name>A0A1I7XHH4_HETBA</name>
<dbReference type="PROSITE" id="PS50297">
    <property type="entry name" value="ANK_REP_REGION"/>
    <property type="match status" value="2"/>
</dbReference>
<dbReference type="Proteomes" id="UP000095283">
    <property type="component" value="Unplaced"/>
</dbReference>
<evidence type="ECO:0000313" key="5">
    <source>
        <dbReference type="WBParaSite" id="Hba_17198"/>
    </source>
</evidence>
<reference evidence="5" key="1">
    <citation type="submission" date="2016-11" db="UniProtKB">
        <authorList>
            <consortium name="WormBaseParasite"/>
        </authorList>
    </citation>
    <scope>IDENTIFICATION</scope>
</reference>
<dbReference type="SUPFAM" id="SSF48403">
    <property type="entry name" value="Ankyrin repeat"/>
    <property type="match status" value="1"/>
</dbReference>
<evidence type="ECO:0000256" key="3">
    <source>
        <dbReference type="PROSITE-ProRule" id="PRU00023"/>
    </source>
</evidence>